<gene>
    <name evidence="2" type="ORF">SAMN04488024_107171</name>
</gene>
<feature type="chain" id="PRO_5011677944" description="Plasmid transfer protein" evidence="1">
    <location>
        <begin position="20"/>
        <end position="216"/>
    </location>
</feature>
<protein>
    <recommendedName>
        <fullName evidence="4">Plasmid transfer protein</fullName>
    </recommendedName>
</protein>
<dbReference type="AlphaFoldDB" id="A0A1G6X181"/>
<reference evidence="3" key="1">
    <citation type="submission" date="2016-10" db="EMBL/GenBank/DDBJ databases">
        <authorList>
            <person name="Varghese N."/>
            <person name="Submissions S."/>
        </authorList>
    </citation>
    <scope>NUCLEOTIDE SEQUENCE [LARGE SCALE GENOMIC DNA]</scope>
    <source>
        <strain evidence="3">DSM 18609</strain>
    </source>
</reference>
<organism evidence="2 3">
    <name type="scientific">Pedobacter soli</name>
    <dbReference type="NCBI Taxonomy" id="390242"/>
    <lineage>
        <taxon>Bacteria</taxon>
        <taxon>Pseudomonadati</taxon>
        <taxon>Bacteroidota</taxon>
        <taxon>Sphingobacteriia</taxon>
        <taxon>Sphingobacteriales</taxon>
        <taxon>Sphingobacteriaceae</taxon>
        <taxon>Pedobacter</taxon>
    </lineage>
</organism>
<feature type="signal peptide" evidence="1">
    <location>
        <begin position="1"/>
        <end position="19"/>
    </location>
</feature>
<proteinExistence type="predicted"/>
<dbReference type="STRING" id="390242.SAMN04488024_107171"/>
<dbReference type="EMBL" id="FMZH01000007">
    <property type="protein sequence ID" value="SDD71015.1"/>
    <property type="molecule type" value="Genomic_DNA"/>
</dbReference>
<accession>A0A1G6X181</accession>
<keyword evidence="3" id="KW-1185">Reference proteome</keyword>
<evidence type="ECO:0000256" key="1">
    <source>
        <dbReference type="SAM" id="SignalP"/>
    </source>
</evidence>
<dbReference type="Proteomes" id="UP000199455">
    <property type="component" value="Unassembled WGS sequence"/>
</dbReference>
<sequence length="216" mass="23928">MKKVLLFFALLGFSISLQAQINIALLHQLVAESKSEHRRQSELRDKHGVTLANESLNKAEMGNLKETYRQISSRFSLAGPLISTLQISLEASPLISEIYAHESELIVLCGQDPMQIPLALAAQRDLAERSGQLLKFLYGLALSYTELSQMSAANRKLLFSGVISQLRSISGTLKGLCLVMRASAMAKKNKSNLFSNFTARDRALVERIINLARLKP</sequence>
<keyword evidence="1" id="KW-0732">Signal</keyword>
<evidence type="ECO:0000313" key="2">
    <source>
        <dbReference type="EMBL" id="SDD71015.1"/>
    </source>
</evidence>
<evidence type="ECO:0008006" key="4">
    <source>
        <dbReference type="Google" id="ProtNLM"/>
    </source>
</evidence>
<name>A0A1G6X181_9SPHI</name>
<evidence type="ECO:0000313" key="3">
    <source>
        <dbReference type="Proteomes" id="UP000199455"/>
    </source>
</evidence>
<dbReference type="RefSeq" id="WP_090770411.1">
    <property type="nucleotide sequence ID" value="NZ_FMZH01000007.1"/>
</dbReference>